<evidence type="ECO:0000313" key="1">
    <source>
        <dbReference type="EMBL" id="RJY07989.1"/>
    </source>
</evidence>
<dbReference type="Proteomes" id="UP000285232">
    <property type="component" value="Unassembled WGS sequence"/>
</dbReference>
<sequence length="322" mass="34532">MDVHPFIAALRSDRAPQRQAQAAMDAARLAWREEPGASEAMEDLRRYGAGAPIEACATLESIFTAGDEASRLMGLLSEHFCAAIVANPIGHPPFRNGFDGNAASILLARSGRAQLMIQSRDPGRFDIATYAFSDAVRYDAVLAGKATARLVHASQLTGRALRFSTQKLDLAGGGRFAVDLATEALVVDEVERRLVTLRLLREDAEPQPSRVHDADTGALLHRSAARIASSRREAIVALLGRMGRADAAPQMAQIALGGEDSSLRWQALRECIALDTSCGFTALTTIARRGDDPLCANAGALRAQLLETHPELLELEASQCPV</sequence>
<protein>
    <recommendedName>
        <fullName evidence="3">HEAT repeat domain-containing protein</fullName>
    </recommendedName>
</protein>
<evidence type="ECO:0000313" key="2">
    <source>
        <dbReference type="Proteomes" id="UP000285232"/>
    </source>
</evidence>
<dbReference type="AlphaFoldDB" id="A0A419RQD2"/>
<gene>
    <name evidence="1" type="ORF">D6201_00240</name>
</gene>
<comment type="caution">
    <text evidence="1">The sequence shown here is derived from an EMBL/GenBank/DDBJ whole genome shotgun (WGS) entry which is preliminary data.</text>
</comment>
<dbReference type="EMBL" id="RAHX01000001">
    <property type="protein sequence ID" value="RJY07989.1"/>
    <property type="molecule type" value="Genomic_DNA"/>
</dbReference>
<dbReference type="RefSeq" id="WP_120046879.1">
    <property type="nucleotide sequence ID" value="NZ_RAHX01000001.1"/>
</dbReference>
<organism evidence="1 2">
    <name type="scientific">Aurantiacibacter aquimixticola</name>
    <dbReference type="NCBI Taxonomy" id="1958945"/>
    <lineage>
        <taxon>Bacteria</taxon>
        <taxon>Pseudomonadati</taxon>
        <taxon>Pseudomonadota</taxon>
        <taxon>Alphaproteobacteria</taxon>
        <taxon>Sphingomonadales</taxon>
        <taxon>Erythrobacteraceae</taxon>
        <taxon>Aurantiacibacter</taxon>
    </lineage>
</organism>
<keyword evidence="2" id="KW-1185">Reference proteome</keyword>
<reference evidence="1 2" key="1">
    <citation type="journal article" date="2017" name="Int. J. Syst. Evol. Microbiol.">
        <title>Erythrobacter aquimixticola sp. nov., isolated from the junction between the ocean and a freshwater spring.</title>
        <authorList>
            <person name="Park S."/>
            <person name="Jung Y.T."/>
            <person name="Choi S.J."/>
            <person name="Yoon J.H."/>
        </authorList>
    </citation>
    <scope>NUCLEOTIDE SEQUENCE [LARGE SCALE GENOMIC DNA]</scope>
    <source>
        <strain evidence="1 2">JSSK-14</strain>
    </source>
</reference>
<dbReference type="OrthoDB" id="7594270at2"/>
<name>A0A419RQD2_9SPHN</name>
<accession>A0A419RQD2</accession>
<evidence type="ECO:0008006" key="3">
    <source>
        <dbReference type="Google" id="ProtNLM"/>
    </source>
</evidence>
<proteinExistence type="predicted"/>